<keyword evidence="2" id="KW-1185">Reference proteome</keyword>
<organism evidence="1 2">
    <name type="scientific">Scleroderma citrinum Foug A</name>
    <dbReference type="NCBI Taxonomy" id="1036808"/>
    <lineage>
        <taxon>Eukaryota</taxon>
        <taxon>Fungi</taxon>
        <taxon>Dikarya</taxon>
        <taxon>Basidiomycota</taxon>
        <taxon>Agaricomycotina</taxon>
        <taxon>Agaricomycetes</taxon>
        <taxon>Agaricomycetidae</taxon>
        <taxon>Boletales</taxon>
        <taxon>Sclerodermatineae</taxon>
        <taxon>Sclerodermataceae</taxon>
        <taxon>Scleroderma</taxon>
    </lineage>
</organism>
<sequence length="166" mass="18482">MPGGYARIPVLRDTCVRGTRVYEEVVEPGSDVWILLSVQRTETQVVQCLVEVLLFGGVRHEGLECGSAIEVGCTVSAPCSLWRIGPGTVPVHAQYCPRLMNHYINAMHAASLRLVYSFDHSSRLPQPPPHWLRYEVWSTVGLHAAGANVMQLNISVIFDVIRRSFL</sequence>
<dbReference type="InParanoid" id="A0A0C3E657"/>
<evidence type="ECO:0000313" key="2">
    <source>
        <dbReference type="Proteomes" id="UP000053989"/>
    </source>
</evidence>
<evidence type="ECO:0000313" key="1">
    <source>
        <dbReference type="EMBL" id="KIM63501.1"/>
    </source>
</evidence>
<reference evidence="1 2" key="1">
    <citation type="submission" date="2014-04" db="EMBL/GenBank/DDBJ databases">
        <authorList>
            <consortium name="DOE Joint Genome Institute"/>
            <person name="Kuo A."/>
            <person name="Kohler A."/>
            <person name="Nagy L.G."/>
            <person name="Floudas D."/>
            <person name="Copeland A."/>
            <person name="Barry K.W."/>
            <person name="Cichocki N."/>
            <person name="Veneault-Fourrey C."/>
            <person name="LaButti K."/>
            <person name="Lindquist E.A."/>
            <person name="Lipzen A."/>
            <person name="Lundell T."/>
            <person name="Morin E."/>
            <person name="Murat C."/>
            <person name="Sun H."/>
            <person name="Tunlid A."/>
            <person name="Henrissat B."/>
            <person name="Grigoriev I.V."/>
            <person name="Hibbett D.S."/>
            <person name="Martin F."/>
            <person name="Nordberg H.P."/>
            <person name="Cantor M.N."/>
            <person name="Hua S.X."/>
        </authorList>
    </citation>
    <scope>NUCLEOTIDE SEQUENCE [LARGE SCALE GENOMIC DNA]</scope>
    <source>
        <strain evidence="1 2">Foug A</strain>
    </source>
</reference>
<reference evidence="2" key="2">
    <citation type="submission" date="2015-01" db="EMBL/GenBank/DDBJ databases">
        <title>Evolutionary Origins and Diversification of the Mycorrhizal Mutualists.</title>
        <authorList>
            <consortium name="DOE Joint Genome Institute"/>
            <consortium name="Mycorrhizal Genomics Consortium"/>
            <person name="Kohler A."/>
            <person name="Kuo A."/>
            <person name="Nagy L.G."/>
            <person name="Floudas D."/>
            <person name="Copeland A."/>
            <person name="Barry K.W."/>
            <person name="Cichocki N."/>
            <person name="Veneault-Fourrey C."/>
            <person name="LaButti K."/>
            <person name="Lindquist E.A."/>
            <person name="Lipzen A."/>
            <person name="Lundell T."/>
            <person name="Morin E."/>
            <person name="Murat C."/>
            <person name="Riley R."/>
            <person name="Ohm R."/>
            <person name="Sun H."/>
            <person name="Tunlid A."/>
            <person name="Henrissat B."/>
            <person name="Grigoriev I.V."/>
            <person name="Hibbett D.S."/>
            <person name="Martin F."/>
        </authorList>
    </citation>
    <scope>NUCLEOTIDE SEQUENCE [LARGE SCALE GENOMIC DNA]</scope>
    <source>
        <strain evidence="2">Foug A</strain>
    </source>
</reference>
<dbReference type="Proteomes" id="UP000053989">
    <property type="component" value="Unassembled WGS sequence"/>
</dbReference>
<gene>
    <name evidence="1" type="ORF">SCLCIDRAFT_746172</name>
</gene>
<dbReference type="EMBL" id="KN822034">
    <property type="protein sequence ID" value="KIM63501.1"/>
    <property type="molecule type" value="Genomic_DNA"/>
</dbReference>
<proteinExistence type="predicted"/>
<accession>A0A0C3E657</accession>
<protein>
    <submittedName>
        <fullName evidence="1">Uncharacterized protein</fullName>
    </submittedName>
</protein>
<name>A0A0C3E657_9AGAM</name>
<dbReference type="AlphaFoldDB" id="A0A0C3E657"/>
<dbReference type="HOGENOM" id="CLU_1603712_0_0_1"/>